<dbReference type="PANTHER" id="PTHR42781">
    <property type="entry name" value="SPERMIDINE/PUTRESCINE IMPORT ATP-BINDING PROTEIN POTA"/>
    <property type="match status" value="1"/>
</dbReference>
<proteinExistence type="predicted"/>
<evidence type="ECO:0000256" key="2">
    <source>
        <dbReference type="ARBA" id="ARBA00022741"/>
    </source>
</evidence>
<dbReference type="SUPFAM" id="SSF52540">
    <property type="entry name" value="P-loop containing nucleoside triphosphate hydrolases"/>
    <property type="match status" value="1"/>
</dbReference>
<dbReference type="SMART" id="SM00382">
    <property type="entry name" value="AAA"/>
    <property type="match status" value="1"/>
</dbReference>
<sequence>MQLSVRELAKRYKTGDGVSGINIDIEKGELVTLLGPSGCGKTTVLRSIGGFLEPDSGDILIEGKSVIQLPPEKRPTSMVFQSYNLWSHMSVYDNLAFGLKIRKMPKAEIRTAVEDALKLVRLSGFGKKYPAELSGGQQQRVALARSLLLNPAVLLLDEPFSALDAKLRHEMREELREIQMKTGLTMVFVTHDQEEALSLSDRIIVMNHGHIEQIAQPQKIYDEPASLYVAGFIGKMNFLKGVAEGESIHIGSLSLPNEKGLSGQVTAAVRPEDVQVSSTTMGEGILAGKVKQVMILGHYAEVTVELMGFGIIRAFLNKEFVEQLQDLWDSLEPMFEKEHPDIDVNLVYIPSGTGAEPTYDRIVAAKKAGKGSGDIDLYEDGINYVAQGTKDGIWTQLNEKDIPNLSKVNADTMKDVDNFAVPYRSSAVVLAYDSSKISNPPTTLDELLKWIKANPEQFAYNDPSTGGSGSSFVQTIVYKDLPEEDIHNSDPAMMEKWNGGFDTLKEIGPYVYGKGIYPKKNQGTLDLLMNGEVSLIPAWSDMVLQQLNEGLLPDTIKMQQITPGFNGGPTYLMVNQESDKKEAINEFLNFVLSPEAQEVIVDKMNGFPGIELSNMSQEMQDKFDGVAEGFRTFNIGDLGTEINKRWQSDVAAK</sequence>
<reference evidence="6" key="2">
    <citation type="submission" date="2020-02" db="EMBL/GenBank/DDBJ databases">
        <authorList>
            <person name="Studholme D.J."/>
        </authorList>
    </citation>
    <scope>NUCLEOTIDE SEQUENCE</scope>
    <source>
        <strain evidence="6">00238/432</strain>
    </source>
</reference>
<protein>
    <recommendedName>
        <fullName evidence="5">ABC transporter domain-containing protein</fullName>
    </recommendedName>
</protein>
<dbReference type="Gene3D" id="3.40.50.300">
    <property type="entry name" value="P-loop containing nucleotide triphosphate hydrolases"/>
    <property type="match status" value="1"/>
</dbReference>
<dbReference type="GO" id="GO:0043190">
    <property type="term" value="C:ATP-binding cassette (ABC) transporter complex"/>
    <property type="evidence" value="ECO:0007669"/>
    <property type="project" value="InterPro"/>
</dbReference>
<accession>A0A8J4T5A3</accession>
<dbReference type="InterPro" id="IPR008995">
    <property type="entry name" value="Mo/tungstate-bd_C_term_dom"/>
</dbReference>
<dbReference type="PANTHER" id="PTHR42781:SF4">
    <property type="entry name" value="SPERMIDINE_PUTRESCINE IMPORT ATP-BINDING PROTEIN POTA"/>
    <property type="match status" value="1"/>
</dbReference>
<keyword evidence="1" id="KW-0813">Transport</keyword>
<evidence type="ECO:0000313" key="7">
    <source>
        <dbReference type="Proteomes" id="UP000702964"/>
    </source>
</evidence>
<organism evidence="6 7">
    <name type="scientific">Phytophthora kernoviae 00238/432</name>
    <dbReference type="NCBI Taxonomy" id="1284355"/>
    <lineage>
        <taxon>Eukaryota</taxon>
        <taxon>Sar</taxon>
        <taxon>Stramenopiles</taxon>
        <taxon>Oomycota</taxon>
        <taxon>Peronosporomycetes</taxon>
        <taxon>Peronosporales</taxon>
        <taxon>Peronosporaceae</taxon>
        <taxon>Phytophthora</taxon>
    </lineage>
</organism>
<comment type="caution">
    <text evidence="6">The sequence shown here is derived from an EMBL/GenBank/DDBJ whole genome shotgun (WGS) entry which is preliminary data.</text>
</comment>
<dbReference type="EMBL" id="AOFI03000001">
    <property type="protein sequence ID" value="KAF4326276.1"/>
    <property type="molecule type" value="Genomic_DNA"/>
</dbReference>
<dbReference type="Gene3D" id="2.40.50.100">
    <property type="match status" value="1"/>
</dbReference>
<gene>
    <name evidence="6" type="ORF">G195_000101</name>
</gene>
<dbReference type="GO" id="GO:0016887">
    <property type="term" value="F:ATP hydrolysis activity"/>
    <property type="evidence" value="ECO:0007669"/>
    <property type="project" value="InterPro"/>
</dbReference>
<evidence type="ECO:0000256" key="1">
    <source>
        <dbReference type="ARBA" id="ARBA00022448"/>
    </source>
</evidence>
<dbReference type="GO" id="GO:0005524">
    <property type="term" value="F:ATP binding"/>
    <property type="evidence" value="ECO:0007669"/>
    <property type="project" value="UniProtKB-KW"/>
</dbReference>
<feature type="domain" description="ABC transporter" evidence="5">
    <location>
        <begin position="3"/>
        <end position="233"/>
    </location>
</feature>
<dbReference type="Gene3D" id="3.40.190.10">
    <property type="entry name" value="Periplasmic binding protein-like II"/>
    <property type="match status" value="2"/>
</dbReference>
<evidence type="ECO:0000256" key="4">
    <source>
        <dbReference type="ARBA" id="ARBA00023032"/>
    </source>
</evidence>
<name>A0A8J4T5A3_9STRA</name>
<dbReference type="FunFam" id="3.40.50.300:FF:000425">
    <property type="entry name" value="Probable ABC transporter, ATP-binding subunit"/>
    <property type="match status" value="1"/>
</dbReference>
<dbReference type="InterPro" id="IPR006059">
    <property type="entry name" value="SBP"/>
</dbReference>
<keyword evidence="2" id="KW-0547">Nucleotide-binding</keyword>
<dbReference type="SUPFAM" id="SSF53850">
    <property type="entry name" value="Periplasmic binding protein-like II"/>
    <property type="match status" value="1"/>
</dbReference>
<keyword evidence="3" id="KW-0067">ATP-binding</keyword>
<evidence type="ECO:0000256" key="3">
    <source>
        <dbReference type="ARBA" id="ARBA00022840"/>
    </source>
</evidence>
<dbReference type="Proteomes" id="UP000702964">
    <property type="component" value="Unassembled WGS sequence"/>
</dbReference>
<dbReference type="InterPro" id="IPR013611">
    <property type="entry name" value="Transp-assoc_OB_typ2"/>
</dbReference>
<dbReference type="InterPro" id="IPR003439">
    <property type="entry name" value="ABC_transporter-like_ATP-bd"/>
</dbReference>
<dbReference type="InterPro" id="IPR003593">
    <property type="entry name" value="AAA+_ATPase"/>
</dbReference>
<dbReference type="GO" id="GO:0022857">
    <property type="term" value="F:transmembrane transporter activity"/>
    <property type="evidence" value="ECO:0007669"/>
    <property type="project" value="InterPro"/>
</dbReference>
<reference evidence="6" key="1">
    <citation type="journal article" date="2015" name="Genom Data">
        <title>Draft genome sequences of Phytophthora kernoviae and Phytophthora ramorum lineage EU2 from Scotland.</title>
        <authorList>
            <person name="Sambles C."/>
            <person name="Schlenzig A."/>
            <person name="O'Neill P."/>
            <person name="Grant M."/>
            <person name="Studholme D.J."/>
        </authorList>
    </citation>
    <scope>NUCLEOTIDE SEQUENCE</scope>
    <source>
        <strain evidence="6">00238/432</strain>
    </source>
</reference>
<evidence type="ECO:0000259" key="5">
    <source>
        <dbReference type="PROSITE" id="PS50893"/>
    </source>
</evidence>
<dbReference type="SUPFAM" id="SSF50331">
    <property type="entry name" value="MOP-like"/>
    <property type="match status" value="1"/>
</dbReference>
<dbReference type="Pfam" id="PF00005">
    <property type="entry name" value="ABC_tran"/>
    <property type="match status" value="1"/>
</dbReference>
<keyword evidence="4" id="KW-0764">Sulfate transport</keyword>
<dbReference type="AlphaFoldDB" id="A0A8J4T5A3"/>
<dbReference type="PROSITE" id="PS00211">
    <property type="entry name" value="ABC_TRANSPORTER_1"/>
    <property type="match status" value="1"/>
</dbReference>
<dbReference type="PROSITE" id="PS50893">
    <property type="entry name" value="ABC_TRANSPORTER_2"/>
    <property type="match status" value="1"/>
</dbReference>
<dbReference type="InterPro" id="IPR050093">
    <property type="entry name" value="ABC_SmlMolc_Importer"/>
</dbReference>
<dbReference type="InterPro" id="IPR027417">
    <property type="entry name" value="P-loop_NTPase"/>
</dbReference>
<dbReference type="Pfam" id="PF08402">
    <property type="entry name" value="TOBE_2"/>
    <property type="match status" value="1"/>
</dbReference>
<dbReference type="Pfam" id="PF13416">
    <property type="entry name" value="SBP_bac_8"/>
    <property type="match status" value="1"/>
</dbReference>
<dbReference type="InterPro" id="IPR017871">
    <property type="entry name" value="ABC_transporter-like_CS"/>
</dbReference>
<evidence type="ECO:0000313" key="6">
    <source>
        <dbReference type="EMBL" id="KAF4326276.1"/>
    </source>
</evidence>